<reference evidence="8" key="1">
    <citation type="journal article" date="2013" name="Science">
        <title>The Amborella genome and the evolution of flowering plants.</title>
        <authorList>
            <consortium name="Amborella Genome Project"/>
        </authorList>
    </citation>
    <scope>NUCLEOTIDE SEQUENCE [LARGE SCALE GENOMIC DNA]</scope>
</reference>
<evidence type="ECO:0000256" key="6">
    <source>
        <dbReference type="SAM" id="Phobius"/>
    </source>
</evidence>
<dbReference type="OMA" id="PICASRL"/>
<keyword evidence="4 6" id="KW-1133">Transmembrane helix</keyword>
<dbReference type="GO" id="GO:0022857">
    <property type="term" value="F:transmembrane transporter activity"/>
    <property type="evidence" value="ECO:0000318"/>
    <property type="project" value="GO_Central"/>
</dbReference>
<dbReference type="Pfam" id="PF00854">
    <property type="entry name" value="PTR2"/>
    <property type="match status" value="1"/>
</dbReference>
<dbReference type="SUPFAM" id="SSF103473">
    <property type="entry name" value="MFS general substrate transporter"/>
    <property type="match status" value="1"/>
</dbReference>
<feature type="transmembrane region" description="Helical" evidence="6">
    <location>
        <begin position="270"/>
        <end position="289"/>
    </location>
</feature>
<dbReference type="Gramene" id="ERN20613">
    <property type="protein sequence ID" value="ERN20613"/>
    <property type="gene ID" value="AMTR_s00070p00117960"/>
</dbReference>
<feature type="transmembrane region" description="Helical" evidence="6">
    <location>
        <begin position="145"/>
        <end position="162"/>
    </location>
</feature>
<accession>U5DJ41</accession>
<evidence type="ECO:0000313" key="7">
    <source>
        <dbReference type="EMBL" id="ERN20613.1"/>
    </source>
</evidence>
<comment type="similarity">
    <text evidence="2">Belongs to the major facilitator superfamily. Proton-dependent oligopeptide transporter (POT/PTR) (TC 2.A.17) family.</text>
</comment>
<proteinExistence type="inferred from homology"/>
<evidence type="ECO:0000256" key="2">
    <source>
        <dbReference type="ARBA" id="ARBA00005982"/>
    </source>
</evidence>
<evidence type="ECO:0000313" key="8">
    <source>
        <dbReference type="Proteomes" id="UP000017836"/>
    </source>
</evidence>
<keyword evidence="3 6" id="KW-0812">Transmembrane</keyword>
<evidence type="ECO:0000256" key="5">
    <source>
        <dbReference type="ARBA" id="ARBA00023136"/>
    </source>
</evidence>
<dbReference type="AlphaFoldDB" id="U5DJ41"/>
<dbReference type="Gene3D" id="1.20.1250.20">
    <property type="entry name" value="MFS general substrate transporter like domains"/>
    <property type="match status" value="1"/>
</dbReference>
<keyword evidence="8" id="KW-1185">Reference proteome</keyword>
<dbReference type="HOGENOM" id="CLU_009313_1_0_1"/>
<dbReference type="InterPro" id="IPR036259">
    <property type="entry name" value="MFS_trans_sf"/>
</dbReference>
<dbReference type="GO" id="GO:0055085">
    <property type="term" value="P:transmembrane transport"/>
    <property type="evidence" value="ECO:0000318"/>
    <property type="project" value="GO_Central"/>
</dbReference>
<dbReference type="GO" id="GO:0016020">
    <property type="term" value="C:membrane"/>
    <property type="evidence" value="ECO:0000318"/>
    <property type="project" value="GO_Central"/>
</dbReference>
<dbReference type="PANTHER" id="PTHR11654">
    <property type="entry name" value="OLIGOPEPTIDE TRANSPORTER-RELATED"/>
    <property type="match status" value="1"/>
</dbReference>
<dbReference type="eggNOG" id="KOG1237">
    <property type="taxonomic scope" value="Eukaryota"/>
</dbReference>
<keyword evidence="5 6" id="KW-0472">Membrane</keyword>
<dbReference type="Proteomes" id="UP000017836">
    <property type="component" value="Unassembled WGS sequence"/>
</dbReference>
<evidence type="ECO:0000256" key="1">
    <source>
        <dbReference type="ARBA" id="ARBA00004141"/>
    </source>
</evidence>
<protein>
    <submittedName>
        <fullName evidence="7">Uncharacterized protein</fullName>
    </submittedName>
</protein>
<dbReference type="InterPro" id="IPR000109">
    <property type="entry name" value="POT_fam"/>
</dbReference>
<name>U5DJ41_AMBTC</name>
<feature type="transmembrane region" description="Helical" evidence="6">
    <location>
        <begin position="225"/>
        <end position="246"/>
    </location>
</feature>
<evidence type="ECO:0000256" key="4">
    <source>
        <dbReference type="ARBA" id="ARBA00022989"/>
    </source>
</evidence>
<gene>
    <name evidence="7" type="ORF">AMTR_s00070p00117960</name>
</gene>
<comment type="subcellular location">
    <subcellularLocation>
        <location evidence="1">Membrane</location>
        <topology evidence="1">Multi-pass membrane protein</topology>
    </subcellularLocation>
</comment>
<dbReference type="EMBL" id="KI392058">
    <property type="protein sequence ID" value="ERN20613.1"/>
    <property type="molecule type" value="Genomic_DNA"/>
</dbReference>
<organism evidence="7 8">
    <name type="scientific">Amborella trichopoda</name>
    <dbReference type="NCBI Taxonomy" id="13333"/>
    <lineage>
        <taxon>Eukaryota</taxon>
        <taxon>Viridiplantae</taxon>
        <taxon>Streptophyta</taxon>
        <taxon>Embryophyta</taxon>
        <taxon>Tracheophyta</taxon>
        <taxon>Spermatophyta</taxon>
        <taxon>Magnoliopsida</taxon>
        <taxon>Amborellales</taxon>
        <taxon>Amborellaceae</taxon>
        <taxon>Amborella</taxon>
    </lineage>
</organism>
<sequence length="303" mass="33673">MVERNGIERDNLSHLLSIFSPYLLRWLDKAAVPDDLVDESFPKNRWRLCTTTQVEEVKLLLQFLPICASRLTYATIYAQCITFFTKQGQTMERTFGSTFQVPPPALLALIGMSSVIITTLYDCLFVPIASTITGKTSGITELKRIGAGLVILTVSIVASALVESERLEIAKEHGLLDEPNATVPMSISWLIPQYLLFGSADVFTKVGLQELLYSQMPDGLRSLGGALYLSIIGLGSLLSSVLIALVEKMSTAGGGESWFVDNLNQAHIDYFYWFLALLNTISFCVYVWLANNYIYYKNASRIP</sequence>
<evidence type="ECO:0000256" key="3">
    <source>
        <dbReference type="ARBA" id="ARBA00022692"/>
    </source>
</evidence>
<feature type="transmembrane region" description="Helical" evidence="6">
    <location>
        <begin position="105"/>
        <end position="124"/>
    </location>
</feature>